<dbReference type="InterPro" id="IPR004401">
    <property type="entry name" value="YbaB/EbfC"/>
</dbReference>
<evidence type="ECO:0000256" key="3">
    <source>
        <dbReference type="SAM" id="Coils"/>
    </source>
</evidence>
<evidence type="ECO:0000256" key="2">
    <source>
        <dbReference type="HAMAP-Rule" id="MF_00274"/>
    </source>
</evidence>
<dbReference type="EMBL" id="AAQJ02000001">
    <property type="protein sequence ID" value="EDP45822.1"/>
    <property type="molecule type" value="Genomic_DNA"/>
</dbReference>
<name>A8PNF8_9COXI</name>
<dbReference type="eggNOG" id="COG0718">
    <property type="taxonomic scope" value="Bacteria"/>
</dbReference>
<dbReference type="PIRSF" id="PIRSF004555">
    <property type="entry name" value="UCP004555"/>
    <property type="match status" value="1"/>
</dbReference>
<reference evidence="4" key="1">
    <citation type="submission" date="2006-04" db="EMBL/GenBank/DDBJ databases">
        <authorList>
            <person name="Seshadri R."/>
            <person name="Federici B.A."/>
        </authorList>
    </citation>
    <scope>NUCLEOTIDE SEQUENCE [LARGE SCALE GENOMIC DNA]</scope>
</reference>
<evidence type="ECO:0000313" key="4">
    <source>
        <dbReference type="EMBL" id="EDP45822.1"/>
    </source>
</evidence>
<dbReference type="PANTHER" id="PTHR33449">
    <property type="entry name" value="NUCLEOID-ASSOCIATED PROTEIN YBAB"/>
    <property type="match status" value="1"/>
</dbReference>
<protein>
    <recommendedName>
        <fullName evidence="2">Nucleoid-associated protein RICGR_0993</fullName>
    </recommendedName>
</protein>
<comment type="subunit">
    <text evidence="2">Homodimer.</text>
</comment>
<dbReference type="GO" id="GO:0043590">
    <property type="term" value="C:bacterial nucleoid"/>
    <property type="evidence" value="ECO:0007669"/>
    <property type="project" value="UniProtKB-UniRule"/>
</dbReference>
<dbReference type="OrthoDB" id="9808738at2"/>
<dbReference type="AlphaFoldDB" id="A8PNF8"/>
<dbReference type="InterPro" id="IPR036894">
    <property type="entry name" value="YbaB-like_sf"/>
</dbReference>
<keyword evidence="1 2" id="KW-0238">DNA-binding</keyword>
<proteinExistence type="inferred from homology"/>
<dbReference type="Gene3D" id="3.30.1310.10">
    <property type="entry name" value="Nucleoid-associated protein YbaB-like domain"/>
    <property type="match status" value="1"/>
</dbReference>
<organism evidence="4 5">
    <name type="scientific">Rickettsiella grylli</name>
    <dbReference type="NCBI Taxonomy" id="59196"/>
    <lineage>
        <taxon>Bacteria</taxon>
        <taxon>Pseudomonadati</taxon>
        <taxon>Pseudomonadota</taxon>
        <taxon>Gammaproteobacteria</taxon>
        <taxon>Legionellales</taxon>
        <taxon>Coxiellaceae</taxon>
        <taxon>Rickettsiella</taxon>
    </lineage>
</organism>
<dbReference type="PANTHER" id="PTHR33449:SF1">
    <property type="entry name" value="NUCLEOID-ASSOCIATED PROTEIN YBAB"/>
    <property type="match status" value="1"/>
</dbReference>
<dbReference type="GO" id="GO:0005829">
    <property type="term" value="C:cytosol"/>
    <property type="evidence" value="ECO:0007669"/>
    <property type="project" value="TreeGrafter"/>
</dbReference>
<comment type="function">
    <text evidence="2">Binds to DNA and alters its conformation. May be involved in regulation of gene expression, nucleoid organization and DNA protection.</text>
</comment>
<comment type="similarity">
    <text evidence="2">Belongs to the YbaB/EbfC family.</text>
</comment>
<accession>A8PNF8</accession>
<dbReference type="Proteomes" id="UP000054075">
    <property type="component" value="Unassembled WGS sequence"/>
</dbReference>
<dbReference type="STRING" id="59196.RICGR_0993"/>
<evidence type="ECO:0000256" key="1">
    <source>
        <dbReference type="ARBA" id="ARBA00023125"/>
    </source>
</evidence>
<gene>
    <name evidence="4" type="ORF">RICGR_0993</name>
</gene>
<sequence length="113" mass="12551">MNMKVDLDTLLKQAQDMQSKMQSAKAELDQIVVTGEAGGGMVHVEMDGQHRVKSVWLDPASLKEPKEFIEELLVAAFNAALKDIEKASRQKLNDLTSLMQAKFSDDMISTTIK</sequence>
<dbReference type="Pfam" id="PF02575">
    <property type="entry name" value="YbaB_DNA_bd"/>
    <property type="match status" value="1"/>
</dbReference>
<keyword evidence="3" id="KW-0175">Coiled coil</keyword>
<dbReference type="RefSeq" id="WP_006034810.1">
    <property type="nucleotide sequence ID" value="NZ_AAQJ02000001.1"/>
</dbReference>
<dbReference type="HAMAP" id="MF_00274">
    <property type="entry name" value="DNA_YbaB_EbfC"/>
    <property type="match status" value="1"/>
</dbReference>
<keyword evidence="5" id="KW-1185">Reference proteome</keyword>
<evidence type="ECO:0000313" key="5">
    <source>
        <dbReference type="Proteomes" id="UP000054075"/>
    </source>
</evidence>
<comment type="caution">
    <text evidence="4">The sequence shown here is derived from an EMBL/GenBank/DDBJ whole genome shotgun (WGS) entry which is preliminary data.</text>
</comment>
<dbReference type="NCBIfam" id="TIGR00103">
    <property type="entry name" value="DNA_YbaB_EbfC"/>
    <property type="match status" value="1"/>
</dbReference>
<keyword evidence="2" id="KW-0963">Cytoplasm</keyword>
<reference evidence="4" key="2">
    <citation type="submission" date="2007-10" db="EMBL/GenBank/DDBJ databases">
        <authorList>
            <person name="Myers G.S."/>
        </authorList>
    </citation>
    <scope>NUCLEOTIDE SEQUENCE [LARGE SCALE GENOMIC DNA]</scope>
</reference>
<feature type="coiled-coil region" evidence="3">
    <location>
        <begin position="7"/>
        <end position="34"/>
    </location>
</feature>
<dbReference type="SUPFAM" id="SSF82607">
    <property type="entry name" value="YbaB-like"/>
    <property type="match status" value="1"/>
</dbReference>
<dbReference type="GO" id="GO:0003677">
    <property type="term" value="F:DNA binding"/>
    <property type="evidence" value="ECO:0007669"/>
    <property type="project" value="UniProtKB-UniRule"/>
</dbReference>
<comment type="subcellular location">
    <subcellularLocation>
        <location evidence="2">Cytoplasm</location>
        <location evidence="2">Nucleoid</location>
    </subcellularLocation>
</comment>